<comment type="similarity">
    <text evidence="7">Belongs to the binding-protein-dependent transport system permease family.</text>
</comment>
<feature type="transmembrane region" description="Helical" evidence="7">
    <location>
        <begin position="108"/>
        <end position="134"/>
    </location>
</feature>
<dbReference type="AlphaFoldDB" id="A0A845BBR3"/>
<evidence type="ECO:0000313" key="9">
    <source>
        <dbReference type="EMBL" id="MXP63534.1"/>
    </source>
</evidence>
<dbReference type="PANTHER" id="PTHR43386">
    <property type="entry name" value="OLIGOPEPTIDE TRANSPORT SYSTEM PERMEASE PROTEIN APPC"/>
    <property type="match status" value="1"/>
</dbReference>
<keyword evidence="6 7" id="KW-0472">Membrane</keyword>
<dbReference type="Pfam" id="PF00528">
    <property type="entry name" value="BPD_transp_1"/>
    <property type="match status" value="1"/>
</dbReference>
<comment type="subcellular location">
    <subcellularLocation>
        <location evidence="1 7">Cell membrane</location>
        <topology evidence="1 7">Multi-pass membrane protein</topology>
    </subcellularLocation>
</comment>
<dbReference type="PANTHER" id="PTHR43386:SF25">
    <property type="entry name" value="PEPTIDE ABC TRANSPORTER PERMEASE PROTEIN"/>
    <property type="match status" value="1"/>
</dbReference>
<keyword evidence="10" id="KW-1185">Reference proteome</keyword>
<dbReference type="SUPFAM" id="SSF161098">
    <property type="entry name" value="MetI-like"/>
    <property type="match status" value="1"/>
</dbReference>
<evidence type="ECO:0000259" key="8">
    <source>
        <dbReference type="PROSITE" id="PS50928"/>
    </source>
</evidence>
<dbReference type="GO" id="GO:0005886">
    <property type="term" value="C:plasma membrane"/>
    <property type="evidence" value="ECO:0007669"/>
    <property type="project" value="UniProtKB-SubCell"/>
</dbReference>
<dbReference type="EMBL" id="SNVJ01000006">
    <property type="protein sequence ID" value="MXP63534.1"/>
    <property type="molecule type" value="Genomic_DNA"/>
</dbReference>
<reference evidence="9 10" key="1">
    <citation type="submission" date="2019-03" db="EMBL/GenBank/DDBJ databases">
        <title>Roseomonas sp. a novel Roseomonas species isolated from Sea whip Gorgonian.</title>
        <authorList>
            <person name="Li F."/>
            <person name="Pan X."/>
            <person name="Huang S."/>
            <person name="Li Z."/>
            <person name="Meng B."/>
        </authorList>
    </citation>
    <scope>NUCLEOTIDE SEQUENCE [LARGE SCALE GENOMIC DNA]</scope>
    <source>
        <strain evidence="9 10">M0104</strain>
    </source>
</reference>
<evidence type="ECO:0000256" key="5">
    <source>
        <dbReference type="ARBA" id="ARBA00022989"/>
    </source>
</evidence>
<dbReference type="PROSITE" id="PS50928">
    <property type="entry name" value="ABC_TM1"/>
    <property type="match status" value="1"/>
</dbReference>
<evidence type="ECO:0000313" key="10">
    <source>
        <dbReference type="Proteomes" id="UP000460715"/>
    </source>
</evidence>
<dbReference type="RefSeq" id="WP_160936655.1">
    <property type="nucleotide sequence ID" value="NZ_SNVJ01000006.1"/>
</dbReference>
<keyword evidence="5 7" id="KW-1133">Transmembrane helix</keyword>
<name>A0A845BBR3_9PROT</name>
<dbReference type="CDD" id="cd06261">
    <property type="entry name" value="TM_PBP2"/>
    <property type="match status" value="1"/>
</dbReference>
<evidence type="ECO:0000256" key="2">
    <source>
        <dbReference type="ARBA" id="ARBA00022448"/>
    </source>
</evidence>
<comment type="caution">
    <text evidence="9">The sequence shown here is derived from an EMBL/GenBank/DDBJ whole genome shotgun (WGS) entry which is preliminary data.</text>
</comment>
<keyword evidence="3" id="KW-1003">Cell membrane</keyword>
<sequence>MPGSTPVSAPGEELAAQAALPAPARRRRRPRWLRNIGLIGSALVLAAIVLAALAAPWLAPHDPYFQSLNDRLLPPYFVDAERAVPAHPLGTDNLGRDYLSRLLYGARISLLIGFFAMVVSGLIGTLMGVLAGYFGGRTDTAVSFLVTTRLSLPIIMVALAVVSVFGGSLEVVVLVLGFLLWDRFAVVMRSATHQVRGREYILAAQAIGCSVPRILWQEVLPNVLSSLVVIASYEMAQAILLEAALSFLGLGVQPPLPSWGLMVSEAKEVMLFEPWMIMLPGAAICVLVLAINLLGDGIRDLTVPEGRA</sequence>
<dbReference type="OrthoDB" id="9766870at2"/>
<organism evidence="9 10">
    <name type="scientific">Teichococcus coralli</name>
    <dbReference type="NCBI Taxonomy" id="2545983"/>
    <lineage>
        <taxon>Bacteria</taxon>
        <taxon>Pseudomonadati</taxon>
        <taxon>Pseudomonadota</taxon>
        <taxon>Alphaproteobacteria</taxon>
        <taxon>Acetobacterales</taxon>
        <taxon>Roseomonadaceae</taxon>
        <taxon>Roseomonas</taxon>
    </lineage>
</organism>
<protein>
    <submittedName>
        <fullName evidence="9">ABC transporter permease</fullName>
    </submittedName>
</protein>
<feature type="transmembrane region" description="Helical" evidence="7">
    <location>
        <begin position="154"/>
        <end position="180"/>
    </location>
</feature>
<feature type="transmembrane region" description="Helical" evidence="7">
    <location>
        <begin position="272"/>
        <end position="294"/>
    </location>
</feature>
<dbReference type="GO" id="GO:0055085">
    <property type="term" value="P:transmembrane transport"/>
    <property type="evidence" value="ECO:0007669"/>
    <property type="project" value="InterPro"/>
</dbReference>
<evidence type="ECO:0000256" key="6">
    <source>
        <dbReference type="ARBA" id="ARBA00023136"/>
    </source>
</evidence>
<proteinExistence type="inferred from homology"/>
<evidence type="ECO:0000256" key="1">
    <source>
        <dbReference type="ARBA" id="ARBA00004651"/>
    </source>
</evidence>
<accession>A0A845BBR3</accession>
<evidence type="ECO:0000256" key="7">
    <source>
        <dbReference type="RuleBase" id="RU363032"/>
    </source>
</evidence>
<dbReference type="InterPro" id="IPR050366">
    <property type="entry name" value="BP-dependent_transpt_permease"/>
</dbReference>
<dbReference type="InterPro" id="IPR035906">
    <property type="entry name" value="MetI-like_sf"/>
</dbReference>
<keyword evidence="4 7" id="KW-0812">Transmembrane</keyword>
<dbReference type="InterPro" id="IPR000515">
    <property type="entry name" value="MetI-like"/>
</dbReference>
<gene>
    <name evidence="9" type="ORF">E0493_09250</name>
</gene>
<dbReference type="Proteomes" id="UP000460715">
    <property type="component" value="Unassembled WGS sequence"/>
</dbReference>
<evidence type="ECO:0000256" key="4">
    <source>
        <dbReference type="ARBA" id="ARBA00022692"/>
    </source>
</evidence>
<dbReference type="Gene3D" id="1.10.3720.10">
    <property type="entry name" value="MetI-like"/>
    <property type="match status" value="1"/>
</dbReference>
<keyword evidence="2 7" id="KW-0813">Transport</keyword>
<dbReference type="Pfam" id="PF12911">
    <property type="entry name" value="OppC_N"/>
    <property type="match status" value="1"/>
</dbReference>
<feature type="domain" description="ABC transmembrane type-1" evidence="8">
    <location>
        <begin position="106"/>
        <end position="295"/>
    </location>
</feature>
<evidence type="ECO:0000256" key="3">
    <source>
        <dbReference type="ARBA" id="ARBA00022475"/>
    </source>
</evidence>
<feature type="transmembrane region" description="Helical" evidence="7">
    <location>
        <begin position="36"/>
        <end position="59"/>
    </location>
</feature>
<dbReference type="InterPro" id="IPR025966">
    <property type="entry name" value="OppC_N"/>
</dbReference>